<keyword evidence="2" id="KW-0723">Serine/threonine-protein kinase</keyword>
<evidence type="ECO:0000256" key="1">
    <source>
        <dbReference type="ARBA" id="ARBA00012513"/>
    </source>
</evidence>
<evidence type="ECO:0000256" key="4">
    <source>
        <dbReference type="ARBA" id="ARBA00022741"/>
    </source>
</evidence>
<dbReference type="InterPro" id="IPR000719">
    <property type="entry name" value="Prot_kinase_dom"/>
</dbReference>
<keyword evidence="5" id="KW-0418">Kinase</keyword>
<name>A0AAN7QLF3_9MYRT</name>
<dbReference type="EC" id="2.7.11.1" evidence="1"/>
<dbReference type="PROSITE" id="PS50011">
    <property type="entry name" value="PROTEIN_KINASE_DOM"/>
    <property type="match status" value="1"/>
</dbReference>
<dbReference type="PANTHER" id="PTHR44167:SF23">
    <property type="entry name" value="CDC7 KINASE, ISOFORM A-RELATED"/>
    <property type="match status" value="1"/>
</dbReference>
<sequence length="904" mass="101817">MESTHPPTLAEKEALSVTDRSKKAWYLFSLLLSLGRPAHSIELASICTLFHAPPEIIRFLCEIPSSPIYLRSDFFVTPSLTSLVSFFQLMSNSKYFDPPRQLNIEKAYYRKRRRNLDKDGLLPLVKRKVDMSPGEGVGCCPPGRIIDPREKSTSKLRNLQDEEDRVAVHTTCKIEEIDQELSTKIAHQPPDPAPNVSPQIMKDIVLSIDENKVQREGIGKGCSVPSNAMIKNGNSSINDIVLYDCNFVLKSNKDGRAAESMGEQLLIDQVSCLREFEFDVKHECDSKKYEAICENVALPIQSKDNFPGLECSTLQKPLSEQSPDSGDSYGSNISSRKKILNKSLELKRVGSVHQAKEKSSIIRQLTNAHQKLKQADCVLPISERKGNSPALKDQVKVKVLPEFEGYIVEEEEGSGGYGTVYRASRKKDGRTVAIKYPRANAHKYLITNELKMLERFGGKNFIIKCEGSFKSEKGECFVLEHVEHDRPEVLKKDINVLQLQWYGYCLFRALASLHKQGVVHRDVKPGNFLFSRKANKGYLIDFNLAMDLHQKHATKSGKLKLRTGADFNSLPHASNNSLLPGKMKFQGVKSLDAMRKDEIKSLKLHLGRKNLNRKVVNQGKACNGLGTQNTVSRQGAEVSGITSARDPTSTKTPSAERLREPVPQQGRKELINLAQKIHMTRETYSVPAPMRKRVAAPPGHIDGRLINITPMPINSTGISVCGAGLRSKEGDCNKEGPCVGTKGFRAPEVLFRSSHQGPKLDMWSAGVTLLYIITGKMPFLGDPEQNIKDIVKIRGSEDLWEVAKLHNREISFPTELYDTKYLTKMNLQEWCRRNTRRPDFLKVLPKSFFDLLDKCLTVNPRLRISAVEALKNEFFAPCYEELRKQKLKERGSRRVRMCRSLINM</sequence>
<evidence type="ECO:0000256" key="6">
    <source>
        <dbReference type="ARBA" id="ARBA00022840"/>
    </source>
</evidence>
<dbReference type="SUPFAM" id="SSF56112">
    <property type="entry name" value="Protein kinase-like (PK-like)"/>
    <property type="match status" value="1"/>
</dbReference>
<gene>
    <name evidence="9" type="ORF">SAY87_030260</name>
</gene>
<keyword evidence="6" id="KW-0067">ATP-binding</keyword>
<dbReference type="Pfam" id="PF00069">
    <property type="entry name" value="Pkinase"/>
    <property type="match status" value="2"/>
</dbReference>
<evidence type="ECO:0000256" key="2">
    <source>
        <dbReference type="ARBA" id="ARBA00022527"/>
    </source>
</evidence>
<evidence type="ECO:0000256" key="3">
    <source>
        <dbReference type="ARBA" id="ARBA00022679"/>
    </source>
</evidence>
<dbReference type="AlphaFoldDB" id="A0AAN7QLF3"/>
<comment type="caution">
    <text evidence="9">The sequence shown here is derived from an EMBL/GenBank/DDBJ whole genome shotgun (WGS) entry which is preliminary data.</text>
</comment>
<dbReference type="InterPro" id="IPR008271">
    <property type="entry name" value="Ser/Thr_kinase_AS"/>
</dbReference>
<accession>A0AAN7QLF3</accession>
<dbReference type="SMART" id="SM00220">
    <property type="entry name" value="S_TKc"/>
    <property type="match status" value="1"/>
</dbReference>
<dbReference type="InterPro" id="IPR011009">
    <property type="entry name" value="Kinase-like_dom_sf"/>
</dbReference>
<dbReference type="GO" id="GO:0044773">
    <property type="term" value="P:mitotic DNA damage checkpoint signaling"/>
    <property type="evidence" value="ECO:0007669"/>
    <property type="project" value="TreeGrafter"/>
</dbReference>
<dbReference type="PROSITE" id="PS00108">
    <property type="entry name" value="PROTEIN_KINASE_ST"/>
    <property type="match status" value="1"/>
</dbReference>
<reference evidence="9 10" key="1">
    <citation type="journal article" date="2023" name="Hortic Res">
        <title>Pangenome of water caltrop reveals structural variations and asymmetric subgenome divergence after allopolyploidization.</title>
        <authorList>
            <person name="Zhang X."/>
            <person name="Chen Y."/>
            <person name="Wang L."/>
            <person name="Yuan Y."/>
            <person name="Fang M."/>
            <person name="Shi L."/>
            <person name="Lu R."/>
            <person name="Comes H.P."/>
            <person name="Ma Y."/>
            <person name="Chen Y."/>
            <person name="Huang G."/>
            <person name="Zhou Y."/>
            <person name="Zheng Z."/>
            <person name="Qiu Y."/>
        </authorList>
    </citation>
    <scope>NUCLEOTIDE SEQUENCE [LARGE SCALE GENOMIC DNA]</scope>
    <source>
        <tissue evidence="9">Roots</tissue>
    </source>
</reference>
<evidence type="ECO:0000259" key="8">
    <source>
        <dbReference type="PROSITE" id="PS50011"/>
    </source>
</evidence>
<organism evidence="9 10">
    <name type="scientific">Trapa incisa</name>
    <dbReference type="NCBI Taxonomy" id="236973"/>
    <lineage>
        <taxon>Eukaryota</taxon>
        <taxon>Viridiplantae</taxon>
        <taxon>Streptophyta</taxon>
        <taxon>Embryophyta</taxon>
        <taxon>Tracheophyta</taxon>
        <taxon>Spermatophyta</taxon>
        <taxon>Magnoliopsida</taxon>
        <taxon>eudicotyledons</taxon>
        <taxon>Gunneridae</taxon>
        <taxon>Pentapetalae</taxon>
        <taxon>rosids</taxon>
        <taxon>malvids</taxon>
        <taxon>Myrtales</taxon>
        <taxon>Lythraceae</taxon>
        <taxon>Trapa</taxon>
    </lineage>
</organism>
<dbReference type="GO" id="GO:0005634">
    <property type="term" value="C:nucleus"/>
    <property type="evidence" value="ECO:0007669"/>
    <property type="project" value="TreeGrafter"/>
</dbReference>
<proteinExistence type="predicted"/>
<protein>
    <recommendedName>
        <fullName evidence="1">non-specific serine/threonine protein kinase</fullName>
        <ecNumber evidence="1">2.7.11.1</ecNumber>
    </recommendedName>
</protein>
<evidence type="ECO:0000313" key="10">
    <source>
        <dbReference type="Proteomes" id="UP001345219"/>
    </source>
</evidence>
<feature type="region of interest" description="Disordered" evidence="7">
    <location>
        <begin position="626"/>
        <end position="661"/>
    </location>
</feature>
<dbReference type="EMBL" id="JAXIOK010000005">
    <property type="protein sequence ID" value="KAK4769728.1"/>
    <property type="molecule type" value="Genomic_DNA"/>
</dbReference>
<dbReference type="PANTHER" id="PTHR44167">
    <property type="entry name" value="OVARIAN-SPECIFIC SERINE/THREONINE-PROTEIN KINASE LOK-RELATED"/>
    <property type="match status" value="1"/>
</dbReference>
<dbReference type="Proteomes" id="UP001345219">
    <property type="component" value="Chromosome 24"/>
</dbReference>
<feature type="domain" description="Protein kinase" evidence="8">
    <location>
        <begin position="406"/>
        <end position="875"/>
    </location>
</feature>
<keyword evidence="3" id="KW-0808">Transferase</keyword>
<dbReference type="Gene3D" id="1.10.510.10">
    <property type="entry name" value="Transferase(Phosphotransferase) domain 1"/>
    <property type="match status" value="2"/>
</dbReference>
<feature type="compositionally biased region" description="Polar residues" evidence="7">
    <location>
        <begin position="640"/>
        <end position="653"/>
    </location>
</feature>
<dbReference type="FunFam" id="1.10.510.10:FF:001893">
    <property type="entry name" value="Probable serine/threonine-protein kinase DDB_G0291918"/>
    <property type="match status" value="1"/>
</dbReference>
<evidence type="ECO:0000256" key="5">
    <source>
        <dbReference type="ARBA" id="ARBA00022777"/>
    </source>
</evidence>
<evidence type="ECO:0000313" key="9">
    <source>
        <dbReference type="EMBL" id="KAK4769728.1"/>
    </source>
</evidence>
<keyword evidence="4" id="KW-0547">Nucleotide-binding</keyword>
<dbReference type="FunFam" id="1.10.510.10:FF:001725">
    <property type="entry name" value="Kinase like protein"/>
    <property type="match status" value="1"/>
</dbReference>
<dbReference type="GO" id="GO:0004674">
    <property type="term" value="F:protein serine/threonine kinase activity"/>
    <property type="evidence" value="ECO:0007669"/>
    <property type="project" value="UniProtKB-KW"/>
</dbReference>
<dbReference type="GO" id="GO:0005524">
    <property type="term" value="F:ATP binding"/>
    <property type="evidence" value="ECO:0007669"/>
    <property type="project" value="UniProtKB-KW"/>
</dbReference>
<keyword evidence="10" id="KW-1185">Reference proteome</keyword>
<evidence type="ECO:0000256" key="7">
    <source>
        <dbReference type="SAM" id="MobiDB-lite"/>
    </source>
</evidence>